<dbReference type="AlphaFoldDB" id="A0A6J4MXB7"/>
<organism evidence="1">
    <name type="scientific">uncultured Microcoleus sp</name>
    <dbReference type="NCBI Taxonomy" id="259945"/>
    <lineage>
        <taxon>Bacteria</taxon>
        <taxon>Bacillati</taxon>
        <taxon>Cyanobacteriota</taxon>
        <taxon>Cyanophyceae</taxon>
        <taxon>Oscillatoriophycideae</taxon>
        <taxon>Oscillatoriales</taxon>
        <taxon>Microcoleaceae</taxon>
        <taxon>Microcoleus</taxon>
        <taxon>environmental samples</taxon>
    </lineage>
</organism>
<reference evidence="1" key="1">
    <citation type="submission" date="2020-02" db="EMBL/GenBank/DDBJ databases">
        <authorList>
            <person name="Meier V. D."/>
        </authorList>
    </citation>
    <scope>NUCLEOTIDE SEQUENCE</scope>
    <source>
        <strain evidence="1">AVDCRST_MAG84</strain>
    </source>
</reference>
<protein>
    <submittedName>
        <fullName evidence="1">Uncharacterized protein</fullName>
    </submittedName>
</protein>
<sequence length="22" mass="2469">KEIVEDESSAVENFFLEAEVAI</sequence>
<name>A0A6J4MXB7_9CYAN</name>
<gene>
    <name evidence="1" type="ORF">AVDCRST_MAG84-4356</name>
</gene>
<dbReference type="EMBL" id="CADCTZ010000919">
    <property type="protein sequence ID" value="CAA9371465.1"/>
    <property type="molecule type" value="Genomic_DNA"/>
</dbReference>
<feature type="non-terminal residue" evidence="1">
    <location>
        <position position="1"/>
    </location>
</feature>
<proteinExistence type="predicted"/>
<accession>A0A6J4MXB7</accession>
<evidence type="ECO:0000313" key="1">
    <source>
        <dbReference type="EMBL" id="CAA9371465.1"/>
    </source>
</evidence>